<dbReference type="EMBL" id="OZ035832">
    <property type="protein sequence ID" value="CAL1571371.1"/>
    <property type="molecule type" value="Genomic_DNA"/>
</dbReference>
<evidence type="ECO:0000313" key="4">
    <source>
        <dbReference type="Proteomes" id="UP001497482"/>
    </source>
</evidence>
<accession>A0AAV2J4P6</accession>
<proteinExistence type="predicted"/>
<sequence>MEWDYTYNLDLPDAYRNAQLAAMEKGQKGKTSVKSCFPDLDSVDQQQLSDDLQMVVDINQRSICLLRQDLESVLQELEKANSWNSQLIATKNRQEDEIAFLKRQVLRTHMSAILKVKNQENMIQELEQKLRDQTERCEVQQIQMASTNLELAQSKSSCNDLKQELDSLQQKNNEKDEEIQQLTLQHSIRDNSCDKTTKELKALLDVVEKELQNERAINSDKTMTIIQLRNQNAISLIAQKHLASKNEALERESKKLKAVIAKQKNSLLLQERNLKDNETLNATCTVTEVLKVKTFLEEENSQHKEFEQSLTPLKEENVCLKSTIVKLEATKKRVENESSRLKTKNAKLEDDLSSLKSINTSLMSTNEVLRKTVSDSDAAKASLHDDFYKVLDLIQQQKDQESKAETQLVLLKSTIKKLKNSKTQLEQQVAEDRTTMTELQAEVERLRQRLEYHGQPTVALSPINNTPRGDSRCVQKEGKVPET</sequence>
<organism evidence="3 4">
    <name type="scientific">Knipowitschia caucasica</name>
    <name type="common">Caucasian dwarf goby</name>
    <name type="synonym">Pomatoschistus caucasicus</name>
    <dbReference type="NCBI Taxonomy" id="637954"/>
    <lineage>
        <taxon>Eukaryota</taxon>
        <taxon>Metazoa</taxon>
        <taxon>Chordata</taxon>
        <taxon>Craniata</taxon>
        <taxon>Vertebrata</taxon>
        <taxon>Euteleostomi</taxon>
        <taxon>Actinopterygii</taxon>
        <taxon>Neopterygii</taxon>
        <taxon>Teleostei</taxon>
        <taxon>Neoteleostei</taxon>
        <taxon>Acanthomorphata</taxon>
        <taxon>Gobiaria</taxon>
        <taxon>Gobiiformes</taxon>
        <taxon>Gobioidei</taxon>
        <taxon>Gobiidae</taxon>
        <taxon>Gobiinae</taxon>
        <taxon>Knipowitschia</taxon>
    </lineage>
</organism>
<evidence type="ECO:0000313" key="3">
    <source>
        <dbReference type="EMBL" id="CAL1571371.1"/>
    </source>
</evidence>
<dbReference type="AlphaFoldDB" id="A0AAV2J4P6"/>
<keyword evidence="1" id="KW-0175">Coiled coil</keyword>
<feature type="coiled-coil region" evidence="1">
    <location>
        <begin position="84"/>
        <end position="266"/>
    </location>
</feature>
<name>A0AAV2J4P6_KNICA</name>
<dbReference type="Gene3D" id="1.10.287.1490">
    <property type="match status" value="1"/>
</dbReference>
<evidence type="ECO:0000256" key="1">
    <source>
        <dbReference type="SAM" id="Coils"/>
    </source>
</evidence>
<evidence type="ECO:0000256" key="2">
    <source>
        <dbReference type="SAM" id="MobiDB-lite"/>
    </source>
</evidence>
<feature type="coiled-coil region" evidence="1">
    <location>
        <begin position="408"/>
        <end position="449"/>
    </location>
</feature>
<feature type="region of interest" description="Disordered" evidence="2">
    <location>
        <begin position="457"/>
        <end position="483"/>
    </location>
</feature>
<feature type="compositionally biased region" description="Basic and acidic residues" evidence="2">
    <location>
        <begin position="469"/>
        <end position="483"/>
    </location>
</feature>
<protein>
    <submittedName>
        <fullName evidence="3">Uncharacterized protein</fullName>
    </submittedName>
</protein>
<keyword evidence="4" id="KW-1185">Reference proteome</keyword>
<gene>
    <name evidence="3" type="ORF">KC01_LOCUS3488</name>
</gene>
<reference evidence="3 4" key="1">
    <citation type="submission" date="2024-04" db="EMBL/GenBank/DDBJ databases">
        <authorList>
            <person name="Waldvogel A.-M."/>
            <person name="Schoenle A."/>
        </authorList>
    </citation>
    <scope>NUCLEOTIDE SEQUENCE [LARGE SCALE GENOMIC DNA]</scope>
</reference>
<feature type="coiled-coil region" evidence="1">
    <location>
        <begin position="317"/>
        <end position="351"/>
    </location>
</feature>
<dbReference type="Proteomes" id="UP001497482">
    <property type="component" value="Chromosome 10"/>
</dbReference>